<dbReference type="AlphaFoldDB" id="A0A3N1PKG8"/>
<organism evidence="1 2">
    <name type="scientific">Gallaecimonas pentaromativorans</name>
    <dbReference type="NCBI Taxonomy" id="584787"/>
    <lineage>
        <taxon>Bacteria</taxon>
        <taxon>Pseudomonadati</taxon>
        <taxon>Pseudomonadota</taxon>
        <taxon>Gammaproteobacteria</taxon>
        <taxon>Enterobacterales</taxon>
        <taxon>Gallaecimonadaceae</taxon>
        <taxon>Gallaecimonas</taxon>
    </lineage>
</organism>
<dbReference type="Proteomes" id="UP000268033">
    <property type="component" value="Unassembled WGS sequence"/>
</dbReference>
<protein>
    <submittedName>
        <fullName evidence="1">Uncharacterized protein</fullName>
    </submittedName>
</protein>
<proteinExistence type="predicted"/>
<gene>
    <name evidence="1" type="ORF">EDC28_104339</name>
</gene>
<dbReference type="RefSeq" id="WP_123421459.1">
    <property type="nucleotide sequence ID" value="NZ_RJUL01000004.1"/>
</dbReference>
<evidence type="ECO:0000313" key="1">
    <source>
        <dbReference type="EMBL" id="ROQ27681.1"/>
    </source>
</evidence>
<accession>A0A3N1PKG8</accession>
<dbReference type="EMBL" id="RJUL01000004">
    <property type="protein sequence ID" value="ROQ27681.1"/>
    <property type="molecule type" value="Genomic_DNA"/>
</dbReference>
<sequence length="123" mass="14264">MKHKLVLVSLNQQQIESAKKVNGSRKQITHALICGPHGNLFGTEKFCRKYYSAWVSVFPLLFDEGVETDNFEIVDYESTFDLVTKLIEIHDPLEKASNPIWQEIEKPQKKKKTGFFQKLFCTK</sequence>
<evidence type="ECO:0000313" key="2">
    <source>
        <dbReference type="Proteomes" id="UP000268033"/>
    </source>
</evidence>
<comment type="caution">
    <text evidence="1">The sequence shown here is derived from an EMBL/GenBank/DDBJ whole genome shotgun (WGS) entry which is preliminary data.</text>
</comment>
<reference evidence="1 2" key="1">
    <citation type="submission" date="2018-11" db="EMBL/GenBank/DDBJ databases">
        <title>Genomic Encyclopedia of Type Strains, Phase IV (KMG-IV): sequencing the most valuable type-strain genomes for metagenomic binning, comparative biology and taxonomic classification.</title>
        <authorList>
            <person name="Goeker M."/>
        </authorList>
    </citation>
    <scope>NUCLEOTIDE SEQUENCE [LARGE SCALE GENOMIC DNA]</scope>
    <source>
        <strain evidence="1 2">DSM 21945</strain>
    </source>
</reference>
<keyword evidence="2" id="KW-1185">Reference proteome</keyword>
<name>A0A3N1PKG8_9GAMM</name>